<dbReference type="RefSeq" id="WP_157423966.1">
    <property type="nucleotide sequence ID" value="NZ_BAAANI010000001.1"/>
</dbReference>
<evidence type="ECO:0000259" key="3">
    <source>
        <dbReference type="PROSITE" id="PS50006"/>
    </source>
</evidence>
<evidence type="ECO:0000256" key="1">
    <source>
        <dbReference type="ARBA" id="ARBA00022553"/>
    </source>
</evidence>
<feature type="compositionally biased region" description="Pro residues" evidence="2">
    <location>
        <begin position="7"/>
        <end position="21"/>
    </location>
</feature>
<dbReference type="InterPro" id="IPR008984">
    <property type="entry name" value="SMAD_FHA_dom_sf"/>
</dbReference>
<keyword evidence="5" id="KW-1185">Reference proteome</keyword>
<dbReference type="EMBL" id="JBHMBL010000001">
    <property type="protein sequence ID" value="MFB9642216.1"/>
    <property type="molecule type" value="Genomic_DNA"/>
</dbReference>
<reference evidence="4 5" key="1">
    <citation type="submission" date="2024-09" db="EMBL/GenBank/DDBJ databases">
        <authorList>
            <person name="Sun Q."/>
            <person name="Mori K."/>
        </authorList>
    </citation>
    <scope>NUCLEOTIDE SEQUENCE [LARGE SCALE GENOMIC DNA]</scope>
    <source>
        <strain evidence="4 5">JCM 14321</strain>
    </source>
</reference>
<sequence length="195" mass="19672">MAEPDFIVPPPGLVPTAPDPAAPDRTVRAVPTRSLPSFAPTGPTVGTPGAPSVPGVRPGAPVPGAALPKPPQAVQPATPVTPPSWRLVGASGIEIVVDAVLVLGRDPVAAAGSNARAVAIDDPTRTVSKTHAVIEPADDGVRVTDLRSTNGCRIEAPGGPLREVVPGEPTPVPVGSALFLGELGLRVDRVVRPTV</sequence>
<keyword evidence="1" id="KW-0597">Phosphoprotein</keyword>
<feature type="region of interest" description="Disordered" evidence="2">
    <location>
        <begin position="1"/>
        <end position="54"/>
    </location>
</feature>
<dbReference type="Pfam" id="PF00498">
    <property type="entry name" value="FHA"/>
    <property type="match status" value="1"/>
</dbReference>
<accession>A0ABV5SR70</accession>
<evidence type="ECO:0000256" key="2">
    <source>
        <dbReference type="SAM" id="MobiDB-lite"/>
    </source>
</evidence>
<feature type="compositionally biased region" description="Low complexity" evidence="2">
    <location>
        <begin position="39"/>
        <end position="54"/>
    </location>
</feature>
<dbReference type="Proteomes" id="UP001589667">
    <property type="component" value="Unassembled WGS sequence"/>
</dbReference>
<feature type="domain" description="FHA" evidence="3">
    <location>
        <begin position="101"/>
        <end position="155"/>
    </location>
</feature>
<protein>
    <submittedName>
        <fullName evidence="4">FHA domain-containing protein</fullName>
    </submittedName>
</protein>
<organism evidence="4 5">
    <name type="scientific">Agromyces lapidis</name>
    <dbReference type="NCBI Taxonomy" id="279574"/>
    <lineage>
        <taxon>Bacteria</taxon>
        <taxon>Bacillati</taxon>
        <taxon>Actinomycetota</taxon>
        <taxon>Actinomycetes</taxon>
        <taxon>Micrococcales</taxon>
        <taxon>Microbacteriaceae</taxon>
        <taxon>Agromyces</taxon>
    </lineage>
</organism>
<dbReference type="CDD" id="cd00060">
    <property type="entry name" value="FHA"/>
    <property type="match status" value="1"/>
</dbReference>
<name>A0ABV5SR70_9MICO</name>
<dbReference type="SUPFAM" id="SSF49879">
    <property type="entry name" value="SMAD/FHA domain"/>
    <property type="match status" value="1"/>
</dbReference>
<dbReference type="PROSITE" id="PS50006">
    <property type="entry name" value="FHA_DOMAIN"/>
    <property type="match status" value="1"/>
</dbReference>
<dbReference type="InterPro" id="IPR000253">
    <property type="entry name" value="FHA_dom"/>
</dbReference>
<dbReference type="SMART" id="SM00240">
    <property type="entry name" value="FHA"/>
    <property type="match status" value="1"/>
</dbReference>
<evidence type="ECO:0000313" key="5">
    <source>
        <dbReference type="Proteomes" id="UP001589667"/>
    </source>
</evidence>
<comment type="caution">
    <text evidence="4">The sequence shown here is derived from an EMBL/GenBank/DDBJ whole genome shotgun (WGS) entry which is preliminary data.</text>
</comment>
<proteinExistence type="predicted"/>
<gene>
    <name evidence="4" type="ORF">ACFFQV_07940</name>
</gene>
<dbReference type="Gene3D" id="2.60.200.20">
    <property type="match status" value="1"/>
</dbReference>
<evidence type="ECO:0000313" key="4">
    <source>
        <dbReference type="EMBL" id="MFB9642216.1"/>
    </source>
</evidence>